<feature type="compositionally biased region" description="Acidic residues" evidence="2">
    <location>
        <begin position="1254"/>
        <end position="1274"/>
    </location>
</feature>
<feature type="region of interest" description="Disordered" evidence="2">
    <location>
        <begin position="775"/>
        <end position="809"/>
    </location>
</feature>
<keyword evidence="4" id="KW-1185">Reference proteome</keyword>
<feature type="compositionally biased region" description="Low complexity" evidence="2">
    <location>
        <begin position="790"/>
        <end position="802"/>
    </location>
</feature>
<accession>A0ABQ4Z6V0</accession>
<feature type="region of interest" description="Disordered" evidence="2">
    <location>
        <begin position="417"/>
        <end position="447"/>
    </location>
</feature>
<name>A0ABQ4Z6V0_9ASTR</name>
<feature type="region of interest" description="Disordered" evidence="2">
    <location>
        <begin position="1455"/>
        <end position="1506"/>
    </location>
</feature>
<feature type="region of interest" description="Disordered" evidence="2">
    <location>
        <begin position="1"/>
        <end position="54"/>
    </location>
</feature>
<evidence type="ECO:0000256" key="2">
    <source>
        <dbReference type="SAM" id="MobiDB-lite"/>
    </source>
</evidence>
<gene>
    <name evidence="3" type="ORF">Tco_0752091</name>
</gene>
<feature type="compositionally biased region" description="Basic residues" evidence="2">
    <location>
        <begin position="1"/>
        <end position="10"/>
    </location>
</feature>
<sequence>MMRKKKKKKKKAEDDDEVISDQKVSTPPDYELTEEDENQEDDDTMVEDQEDEENGELYRDLNLNLDRQDAEMTDTKTNQETEEAYVTLTTELLVVQQQSSSVSSDLVAKFINPSPDTGIDSILNPNAVVSFTPSFATIIPQTPIPITQPQQQTHDFTTTIVLEIPNFASLFSFERRVSSLESDLSELKQTNQFAKSLSSIPGIVDKYLETKVKDTIDVAIQLKSDKLSVEAQAENQEFLNLLNSNITCFFTNPGEHDEGQARPNPGDAEASQLPSSHVVHAGPNLEHMDLEASDTLIQPNPEQMHEEFTTTAYPNVQENLKLPTEGEVRLEEPASSAGTLSSLQNHDKELSFADQFLVEKDRFRELPEADMKEILHHRMWESNSYQAHEDHKQLYEALKKSMASDHTDQLLTDLAEARRKKKKRHASLKTPLGSLPHQPPPPPPKFREGDFKRLRREDIEDMLLLLVQGKLTNLNVDERFALNVALRMYTRRIVIQERVEDLQLSAVESIIYQDDMDTNRLMRTDELHKFSDGTLNHVRTSLNDIAIGIQMDIKVKEFQRSFRHSDTERLSRSDEVLKLKNFKKDATLKLFKSTNQESSTSTLVSTGRRVSIVSTCYLRKIYTQTNHNLWDIIVDGDLQEEPTPTGDQSGPFAPPVPKTAKQLAAKRNQERVKSILLLAIPDEYLLKFHNVPDAKSLWEAIKSRFGGNEESKKMQKNVLKHQFENFTTAPNESLDKAYDRFQKLISQLEVYAAPVSKEDINQKFSKKVYEDEMKRSSSSTSNSQNLAFLSSENTSRTNETTSPPLDNEDLQQIDQDDLEELDIRWQVAMLTVRVQRFIKKIGRNLDFKGKQPVTFDKSQNELAWGEKYEFQNYELKCRGLGYGTQLNEMSDKSETDSEISMSVFEVRSSDEESTPANDKFSEADGYHAVPHHITGNFLTLRADISFAGNTNEVNVEKPKSVNESVVSTPNINKDKVIIEDWNSDDEDDVSEVSPVKTNETQTAKTQVDKIGQTSKKKDCEIICCHNQHVDYVYLLWEDLVFQVENKNSKKNNDMYYPHFTKFIVDYFMAKDQEIPRRNKMFWHYHLTNQAMLESEAFKTYRAYATGEMAPKTKASTKGDKPSTTKSKGLTVLSEVALSEAEQMKLATKQSLTEFHVSHASGSGDGVDLQSKVPDVPKYRSESEEESCTFSQGEEEDEDDDEHNNDEEDEEHDNDDDNDDNDDEDDDQENDSQRTESNDEGDDFVHPNLSTYIADDQEKEEEEETADDDDDDDVTSDQKVSTPPDYELTEEDENQEDDDTIGEDQEDEENGELYGDLNLNLDRQDAEMTDAQTNQETEEAHVTLPTEPPVVQQQISSVSSDLVAKFINPSPDIKIPNFASLFGFERRVSSLESDLSELKQTNQFAKALSSIPGIVDKYLETKNLYRALLEAYNSDKDLLSSYGEVVILKRRCDNEDKDEEPSAGLNRGSPPKSSGKSVQEEEHDPRVDNLEEPCHQEFDTGNDNVSPVREATDVDEQFKPLPLISDARGRQIISYDHFINNDLKYLKGGSSSRKYTTSITKTKAADYGHIKWIKDKIPRSTWSEAQVVYNKHAYWRTYHWGPKCQRFYGYATNMETSKDVYSKHRIIAVTSLTIMLFFGYKHLEEITGKQTNLNVDERFALNVALRMYKDAFKKTPYTTYRDIQSIIYQDDMNRNCLMRTDELHKFRDGTLNHVRTSLNDIATGIQIEYLPKRKWSKQDKQRARVMIKAIDKKLKDRRLMRSLETFVGGRPYRGDLWLLQRTI</sequence>
<feature type="region of interest" description="Disordered" evidence="2">
    <location>
        <begin position="252"/>
        <end position="272"/>
    </location>
</feature>
<reference evidence="3" key="2">
    <citation type="submission" date="2022-01" db="EMBL/GenBank/DDBJ databases">
        <authorList>
            <person name="Yamashiro T."/>
            <person name="Shiraishi A."/>
            <person name="Satake H."/>
            <person name="Nakayama K."/>
        </authorList>
    </citation>
    <scope>NUCLEOTIDE SEQUENCE</scope>
</reference>
<feature type="coiled-coil region" evidence="1">
    <location>
        <begin position="170"/>
        <end position="197"/>
    </location>
</feature>
<evidence type="ECO:0000256" key="1">
    <source>
        <dbReference type="SAM" id="Coils"/>
    </source>
</evidence>
<feature type="compositionally biased region" description="Basic and acidic residues" evidence="2">
    <location>
        <begin position="1477"/>
        <end position="1497"/>
    </location>
</feature>
<feature type="compositionally biased region" description="Acidic residues" evidence="2">
    <location>
        <begin position="31"/>
        <end position="54"/>
    </location>
</feature>
<feature type="compositionally biased region" description="Acidic residues" evidence="2">
    <location>
        <begin position="1182"/>
        <end position="1229"/>
    </location>
</feature>
<feature type="compositionally biased region" description="Acidic residues" evidence="2">
    <location>
        <begin position="1286"/>
        <end position="1310"/>
    </location>
</feature>
<evidence type="ECO:0000313" key="4">
    <source>
        <dbReference type="Proteomes" id="UP001151760"/>
    </source>
</evidence>
<dbReference type="Pfam" id="PF14223">
    <property type="entry name" value="Retrotran_gag_2"/>
    <property type="match status" value="1"/>
</dbReference>
<protein>
    <submittedName>
        <fullName evidence="3">Uncharacterized protein</fullName>
    </submittedName>
</protein>
<dbReference type="Proteomes" id="UP001151760">
    <property type="component" value="Unassembled WGS sequence"/>
</dbReference>
<organism evidence="3 4">
    <name type="scientific">Tanacetum coccineum</name>
    <dbReference type="NCBI Taxonomy" id="301880"/>
    <lineage>
        <taxon>Eukaryota</taxon>
        <taxon>Viridiplantae</taxon>
        <taxon>Streptophyta</taxon>
        <taxon>Embryophyta</taxon>
        <taxon>Tracheophyta</taxon>
        <taxon>Spermatophyta</taxon>
        <taxon>Magnoliopsida</taxon>
        <taxon>eudicotyledons</taxon>
        <taxon>Gunneridae</taxon>
        <taxon>Pentapetalae</taxon>
        <taxon>asterids</taxon>
        <taxon>campanulids</taxon>
        <taxon>Asterales</taxon>
        <taxon>Asteraceae</taxon>
        <taxon>Asteroideae</taxon>
        <taxon>Anthemideae</taxon>
        <taxon>Anthemidinae</taxon>
        <taxon>Tanacetum</taxon>
    </lineage>
</organism>
<reference evidence="3" key="1">
    <citation type="journal article" date="2022" name="Int. J. Mol. Sci.">
        <title>Draft Genome of Tanacetum Coccineum: Genomic Comparison of Closely Related Tanacetum-Family Plants.</title>
        <authorList>
            <person name="Yamashiro T."/>
            <person name="Shiraishi A."/>
            <person name="Nakayama K."/>
            <person name="Satake H."/>
        </authorList>
    </citation>
    <scope>NUCLEOTIDE SEQUENCE</scope>
</reference>
<feature type="region of interest" description="Disordered" evidence="2">
    <location>
        <begin position="1158"/>
        <end position="1313"/>
    </location>
</feature>
<dbReference type="EMBL" id="BQNB010011058">
    <property type="protein sequence ID" value="GJS85550.1"/>
    <property type="molecule type" value="Genomic_DNA"/>
</dbReference>
<proteinExistence type="predicted"/>
<keyword evidence="1" id="KW-0175">Coiled coil</keyword>
<evidence type="ECO:0000313" key="3">
    <source>
        <dbReference type="EMBL" id="GJS85550.1"/>
    </source>
</evidence>
<feature type="compositionally biased region" description="Basic residues" evidence="2">
    <location>
        <begin position="418"/>
        <end position="427"/>
    </location>
</feature>
<comment type="caution">
    <text evidence="3">The sequence shown here is derived from an EMBL/GenBank/DDBJ whole genome shotgun (WGS) entry which is preliminary data.</text>
</comment>